<reference evidence="4 5" key="1">
    <citation type="submission" date="2018-11" db="EMBL/GenBank/DDBJ databases">
        <title>Mesobaculum littorinae gen. nov., sp. nov., isolated from Littorina scabra that represents a novel genus of the order Rhodobacteraceae.</title>
        <authorList>
            <person name="Li F."/>
        </authorList>
    </citation>
    <scope>NUCLEOTIDE SEQUENCE [LARGE SCALE GENOMIC DNA]</scope>
    <source>
        <strain evidence="4 5">M0103</strain>
    </source>
</reference>
<dbReference type="GO" id="GO:1990281">
    <property type="term" value="C:efflux pump complex"/>
    <property type="evidence" value="ECO:0007669"/>
    <property type="project" value="TreeGrafter"/>
</dbReference>
<feature type="compositionally biased region" description="Basic and acidic residues" evidence="2">
    <location>
        <begin position="154"/>
        <end position="168"/>
    </location>
</feature>
<organism evidence="4 5">
    <name type="scientific">Mesobaculum littorinae</name>
    <dbReference type="NCBI Taxonomy" id="2486419"/>
    <lineage>
        <taxon>Bacteria</taxon>
        <taxon>Pseudomonadati</taxon>
        <taxon>Pseudomonadota</taxon>
        <taxon>Alphaproteobacteria</taxon>
        <taxon>Rhodobacterales</taxon>
        <taxon>Roseobacteraceae</taxon>
        <taxon>Mesobaculum</taxon>
    </lineage>
</organism>
<feature type="coiled-coil region" evidence="1">
    <location>
        <begin position="119"/>
        <end position="153"/>
    </location>
</feature>
<evidence type="ECO:0000259" key="3">
    <source>
        <dbReference type="Pfam" id="PF25917"/>
    </source>
</evidence>
<gene>
    <name evidence="4" type="ORF">EKE94_05370</name>
</gene>
<proteinExistence type="predicted"/>
<dbReference type="GO" id="GO:0015562">
    <property type="term" value="F:efflux transmembrane transporter activity"/>
    <property type="evidence" value="ECO:0007669"/>
    <property type="project" value="TreeGrafter"/>
</dbReference>
<dbReference type="SUPFAM" id="SSF111369">
    <property type="entry name" value="HlyD-like secretion proteins"/>
    <property type="match status" value="2"/>
</dbReference>
<dbReference type="InterPro" id="IPR058625">
    <property type="entry name" value="MdtA-like_BSH"/>
</dbReference>
<dbReference type="Pfam" id="PF25917">
    <property type="entry name" value="BSH_RND"/>
    <property type="match status" value="1"/>
</dbReference>
<dbReference type="PANTHER" id="PTHR30469:SF15">
    <property type="entry name" value="HLYD FAMILY OF SECRETION PROTEINS"/>
    <property type="match status" value="1"/>
</dbReference>
<comment type="caution">
    <text evidence="4">The sequence shown here is derived from an EMBL/GenBank/DDBJ whole genome shotgun (WGS) entry which is preliminary data.</text>
</comment>
<dbReference type="Gene3D" id="2.40.50.100">
    <property type="match status" value="1"/>
</dbReference>
<name>A0A438AHZ8_9RHOB</name>
<dbReference type="Proteomes" id="UP000285908">
    <property type="component" value="Unassembled WGS sequence"/>
</dbReference>
<sequence length="494" mass="51921">MRFLTRSLLGIFLLAATLGLLALAAGTLLRAVEVRMADEGFSRPARERTFAVNVLSYDSETVVPVLSTFGEIRSRRTLDLRATVAGEVVELGPGVEEGGAVEAGQLLFRLDPTDAETALEIARTDLKDAEAELRDARRSLDISRDDLASAEAQSELRARAATRQRDLTSRGLGAESEAETAELAAASAEQAVLSRRQALADAQARIDSATTALSRQRIALSEAERTVEDTRIVAGFDGVISDLAVTEGGLVSNSEVLAQLVDPQALEVAFRVSTPQYARLLDASGGLLDADVSVSLDVNGYSIATTGQISRESAAVAEGQTGRLLFATLDGAAGFRPGDFATVAIEEPPLPRVARLPAAAVDAGNSVLVVGEDSRLSVAPVELLRRQGDAVLVRADLEGARIVAERSPLLGAGIKVTVTDPMGEAGTAEDTAAATDAETPPMVALSAERRARLVAFVEASDAMPSEAKQRVLAQLREAEVPSDMVARIESRMGG</sequence>
<evidence type="ECO:0000256" key="1">
    <source>
        <dbReference type="SAM" id="Coils"/>
    </source>
</evidence>
<keyword evidence="1" id="KW-0175">Coiled coil</keyword>
<evidence type="ECO:0000256" key="2">
    <source>
        <dbReference type="SAM" id="MobiDB-lite"/>
    </source>
</evidence>
<dbReference type="Gene3D" id="1.10.287.470">
    <property type="entry name" value="Helix hairpin bin"/>
    <property type="match status" value="1"/>
</dbReference>
<dbReference type="EMBL" id="RQXX01000002">
    <property type="protein sequence ID" value="RVV98356.1"/>
    <property type="molecule type" value="Genomic_DNA"/>
</dbReference>
<dbReference type="Gene3D" id="2.40.420.20">
    <property type="match status" value="1"/>
</dbReference>
<dbReference type="Gene3D" id="2.40.30.170">
    <property type="match status" value="1"/>
</dbReference>
<protein>
    <submittedName>
        <fullName evidence="4">HlyD family efflux transporter periplasmic adaptor subunit</fullName>
    </submittedName>
</protein>
<dbReference type="PANTHER" id="PTHR30469">
    <property type="entry name" value="MULTIDRUG RESISTANCE PROTEIN MDTA"/>
    <property type="match status" value="1"/>
</dbReference>
<dbReference type="RefSeq" id="WP_127905589.1">
    <property type="nucleotide sequence ID" value="NZ_RQXX01000002.1"/>
</dbReference>
<feature type="domain" description="Multidrug resistance protein MdtA-like barrel-sandwich hybrid" evidence="3">
    <location>
        <begin position="76"/>
        <end position="260"/>
    </location>
</feature>
<evidence type="ECO:0000313" key="4">
    <source>
        <dbReference type="EMBL" id="RVV98356.1"/>
    </source>
</evidence>
<dbReference type="AlphaFoldDB" id="A0A438AHZ8"/>
<keyword evidence="5" id="KW-1185">Reference proteome</keyword>
<dbReference type="OrthoDB" id="7626141at2"/>
<feature type="region of interest" description="Disordered" evidence="2">
    <location>
        <begin position="153"/>
        <end position="176"/>
    </location>
</feature>
<accession>A0A438AHZ8</accession>
<evidence type="ECO:0000313" key="5">
    <source>
        <dbReference type="Proteomes" id="UP000285908"/>
    </source>
</evidence>